<evidence type="ECO:0000313" key="4">
    <source>
        <dbReference type="Proteomes" id="UP000319722"/>
    </source>
</evidence>
<dbReference type="AlphaFoldDB" id="A0A561C396"/>
<dbReference type="Gene3D" id="3.40.50.12370">
    <property type="match status" value="1"/>
</dbReference>
<evidence type="ECO:0000313" key="3">
    <source>
        <dbReference type="EMBL" id="TWD85671.1"/>
    </source>
</evidence>
<dbReference type="PANTHER" id="PTHR46268">
    <property type="entry name" value="STRESS RESPONSE PROTEIN NHAX"/>
    <property type="match status" value="1"/>
</dbReference>
<evidence type="ECO:0000259" key="2">
    <source>
        <dbReference type="Pfam" id="PF00582"/>
    </source>
</evidence>
<comment type="similarity">
    <text evidence="1">Belongs to the universal stress protein A family.</text>
</comment>
<dbReference type="EMBL" id="VIVL01000005">
    <property type="protein sequence ID" value="TWD85671.1"/>
    <property type="molecule type" value="Genomic_DNA"/>
</dbReference>
<sequence>MNYRTILVHLDSSGRSPVRAALAAQWAKAHESHLVGLVPTGPYGGAVPADAVATGVTDYIADAASRLRLRAEAISRKFRQGIHASGHLSYELRLVDGAAVDAVVRHGRASDLLVLGQDDESDAGHAAVRSLAQQVLMEAGRPLLVVPCASDFGAPAKNAVVTWDGSRESTIAIHAALPALRRASRVTLVSYRHPDEEDDEQRLLMPEMIQFLLRHGIQARAEREVTEIDIADALLSRISDLGADLLVMGGYGHSRFRERVLGGVTRQILAQMTVPVLMAH</sequence>
<gene>
    <name evidence="3" type="ORF">FB547_105183</name>
</gene>
<comment type="caution">
    <text evidence="3">The sequence shown here is derived from an EMBL/GenBank/DDBJ whole genome shotgun (WGS) entry which is preliminary data.</text>
</comment>
<dbReference type="CDD" id="cd00293">
    <property type="entry name" value="USP-like"/>
    <property type="match status" value="1"/>
</dbReference>
<feature type="domain" description="UspA" evidence="2">
    <location>
        <begin position="157"/>
        <end position="279"/>
    </location>
</feature>
<proteinExistence type="inferred from homology"/>
<dbReference type="InterPro" id="IPR006016">
    <property type="entry name" value="UspA"/>
</dbReference>
<dbReference type="RefSeq" id="WP_145744208.1">
    <property type="nucleotide sequence ID" value="NZ_VIVL01000005.1"/>
</dbReference>
<dbReference type="PRINTS" id="PR01438">
    <property type="entry name" value="UNVRSLSTRESS"/>
</dbReference>
<dbReference type="SUPFAM" id="SSF52402">
    <property type="entry name" value="Adenine nucleotide alpha hydrolases-like"/>
    <property type="match status" value="2"/>
</dbReference>
<protein>
    <submittedName>
        <fullName evidence="3">Nucleotide-binding universal stress UspA family protein</fullName>
    </submittedName>
</protein>
<dbReference type="Pfam" id="PF00582">
    <property type="entry name" value="Usp"/>
    <property type="match status" value="1"/>
</dbReference>
<dbReference type="OrthoDB" id="9804721at2"/>
<evidence type="ECO:0000256" key="1">
    <source>
        <dbReference type="ARBA" id="ARBA00008791"/>
    </source>
</evidence>
<organism evidence="3 4">
    <name type="scientific">Variovorax beijingensis</name>
    <dbReference type="NCBI Taxonomy" id="2496117"/>
    <lineage>
        <taxon>Bacteria</taxon>
        <taxon>Pseudomonadati</taxon>
        <taxon>Pseudomonadota</taxon>
        <taxon>Betaproteobacteria</taxon>
        <taxon>Burkholderiales</taxon>
        <taxon>Comamonadaceae</taxon>
        <taxon>Variovorax</taxon>
    </lineage>
</organism>
<dbReference type="Proteomes" id="UP000319722">
    <property type="component" value="Unassembled WGS sequence"/>
</dbReference>
<reference evidence="3 4" key="1">
    <citation type="submission" date="2019-06" db="EMBL/GenBank/DDBJ databases">
        <title>Sorghum-associated microbial communities from plants grown in Nebraska, USA.</title>
        <authorList>
            <person name="Schachtman D."/>
        </authorList>
    </citation>
    <scope>NUCLEOTIDE SEQUENCE [LARGE SCALE GENOMIC DNA]</scope>
    <source>
        <strain evidence="3 4">T529</strain>
    </source>
</reference>
<name>A0A561C396_9BURK</name>
<accession>A0A561C396</accession>
<dbReference type="InterPro" id="IPR006015">
    <property type="entry name" value="Universal_stress_UspA"/>
</dbReference>
<dbReference type="PANTHER" id="PTHR46268:SF15">
    <property type="entry name" value="UNIVERSAL STRESS PROTEIN HP_0031"/>
    <property type="match status" value="1"/>
</dbReference>